<dbReference type="AlphaFoldDB" id="A0AAD7GU43"/>
<evidence type="ECO:0000313" key="2">
    <source>
        <dbReference type="EMBL" id="KAJ7705366.1"/>
    </source>
</evidence>
<keyword evidence="3" id="KW-1185">Reference proteome</keyword>
<name>A0AAD7GU43_MYCRO</name>
<feature type="transmembrane region" description="Helical" evidence="1">
    <location>
        <begin position="89"/>
        <end position="110"/>
    </location>
</feature>
<gene>
    <name evidence="2" type="ORF">B0H17DRAFT_1037784</name>
</gene>
<keyword evidence="1" id="KW-1133">Transmembrane helix</keyword>
<evidence type="ECO:0000313" key="3">
    <source>
        <dbReference type="Proteomes" id="UP001221757"/>
    </source>
</evidence>
<proteinExistence type="predicted"/>
<evidence type="ECO:0000256" key="1">
    <source>
        <dbReference type="SAM" id="Phobius"/>
    </source>
</evidence>
<keyword evidence="1" id="KW-0812">Transmembrane</keyword>
<protein>
    <submittedName>
        <fullName evidence="2">Uncharacterized protein</fullName>
    </submittedName>
</protein>
<organism evidence="2 3">
    <name type="scientific">Mycena rosella</name>
    <name type="common">Pink bonnet</name>
    <name type="synonym">Agaricus rosellus</name>
    <dbReference type="NCBI Taxonomy" id="1033263"/>
    <lineage>
        <taxon>Eukaryota</taxon>
        <taxon>Fungi</taxon>
        <taxon>Dikarya</taxon>
        <taxon>Basidiomycota</taxon>
        <taxon>Agaricomycotina</taxon>
        <taxon>Agaricomycetes</taxon>
        <taxon>Agaricomycetidae</taxon>
        <taxon>Agaricales</taxon>
        <taxon>Marasmiineae</taxon>
        <taxon>Mycenaceae</taxon>
        <taxon>Mycena</taxon>
    </lineage>
</organism>
<reference evidence="2" key="1">
    <citation type="submission" date="2023-03" db="EMBL/GenBank/DDBJ databases">
        <title>Massive genome expansion in bonnet fungi (Mycena s.s.) driven by repeated elements and novel gene families across ecological guilds.</title>
        <authorList>
            <consortium name="Lawrence Berkeley National Laboratory"/>
            <person name="Harder C.B."/>
            <person name="Miyauchi S."/>
            <person name="Viragh M."/>
            <person name="Kuo A."/>
            <person name="Thoen E."/>
            <person name="Andreopoulos B."/>
            <person name="Lu D."/>
            <person name="Skrede I."/>
            <person name="Drula E."/>
            <person name="Henrissat B."/>
            <person name="Morin E."/>
            <person name="Kohler A."/>
            <person name="Barry K."/>
            <person name="LaButti K."/>
            <person name="Morin E."/>
            <person name="Salamov A."/>
            <person name="Lipzen A."/>
            <person name="Mereny Z."/>
            <person name="Hegedus B."/>
            <person name="Baldrian P."/>
            <person name="Stursova M."/>
            <person name="Weitz H."/>
            <person name="Taylor A."/>
            <person name="Grigoriev I.V."/>
            <person name="Nagy L.G."/>
            <person name="Martin F."/>
            <person name="Kauserud H."/>
        </authorList>
    </citation>
    <scope>NUCLEOTIDE SEQUENCE</scope>
    <source>
        <strain evidence="2">CBHHK067</strain>
    </source>
</reference>
<dbReference type="Proteomes" id="UP001221757">
    <property type="component" value="Unassembled WGS sequence"/>
</dbReference>
<sequence length="402" mass="42888">MLFNNSGRRIRPPSIAPARGLSGSLQVFLFKVLQTSGAQPSTRREKTVCRHPSATRCTTPGSHGRPAVPMNKTYWNLSLSSSVANMRGLFALLTIFASSAVLAGSSCIAFDTKWNLLAFGFNGRDYNASTSDTWASGIAVDITASGRPPFNGENAKCYLAQFFNAIYVLGADISRPSDVYIYDATHKSWSLQAVTAGTFNPSSFEAILDHDTNLFYALSKGEIYVLDMGELATAQGSAISWQDLEPSGITTTYNPVMGIAQNQIYFFGVPDVAPGSVLVYIIHFSFLEPDPQNYGTFPDTHGQAASFFLDSGVQQNIAFIPDDGSHAYIVNVLTNVTQIVAGPSIVDPAATYFASTTALVQLASSGAVSWLPFNASDASVNSAAKWSVVQSLAAVAPPAGVR</sequence>
<keyword evidence="1" id="KW-0472">Membrane</keyword>
<comment type="caution">
    <text evidence="2">The sequence shown here is derived from an EMBL/GenBank/DDBJ whole genome shotgun (WGS) entry which is preliminary data.</text>
</comment>
<accession>A0AAD7GU43</accession>
<dbReference type="EMBL" id="JARKIE010000008">
    <property type="protein sequence ID" value="KAJ7705366.1"/>
    <property type="molecule type" value="Genomic_DNA"/>
</dbReference>